<keyword evidence="1 4" id="KW-0602">Photosynthesis</keyword>
<comment type="domain">
    <text evidence="4">A 7-bladed beta-propeller torus, about 55 by 55 Angstroms, with a depth of about 25 Angstroms and a central pore.</text>
</comment>
<dbReference type="PANTHER" id="PTHR47199:SF2">
    <property type="entry name" value="PHOTOSYSTEM II STABILITY_ASSEMBLY FACTOR HCF136, CHLOROPLASTIC"/>
    <property type="match status" value="1"/>
</dbReference>
<evidence type="ECO:0000259" key="6">
    <source>
        <dbReference type="Pfam" id="PF14870"/>
    </source>
</evidence>
<dbReference type="InterPro" id="IPR028203">
    <property type="entry name" value="PSII_CF48-like_dom"/>
</dbReference>
<accession>A0A1L9QX77</accession>
<dbReference type="Pfam" id="PF14870">
    <property type="entry name" value="PSII_BNR"/>
    <property type="match status" value="1"/>
</dbReference>
<reference evidence="7" key="1">
    <citation type="submission" date="2016-10" db="EMBL/GenBank/DDBJ databases">
        <title>CRISPR-Cas defence system in Roseofilum reptotaenium: evidence of a bacteriophage-cyanobacterium arms race in the coral black band disease.</title>
        <authorList>
            <person name="Buerger P."/>
            <person name="Wood-Charlson E.M."/>
            <person name="Weynberg K.D."/>
            <person name="Willis B."/>
            <person name="Van Oppen M.J."/>
        </authorList>
    </citation>
    <scope>NUCLEOTIDE SEQUENCE [LARGE SCALE GENOMIC DNA]</scope>
    <source>
        <strain evidence="7">AO1-A</strain>
    </source>
</reference>
<feature type="domain" description="Photosynthesis system II assembly factor Ycf48/Hcf136-like" evidence="6">
    <location>
        <begin position="30"/>
        <end position="331"/>
    </location>
</feature>
<dbReference type="EMBL" id="MLAW01000002">
    <property type="protein sequence ID" value="OJJ27301.1"/>
    <property type="molecule type" value="Genomic_DNA"/>
</dbReference>
<dbReference type="GO" id="GO:0031979">
    <property type="term" value="C:plasma membrane-derived thylakoid lumen"/>
    <property type="evidence" value="ECO:0007669"/>
    <property type="project" value="UniProtKB-SubCell"/>
</dbReference>
<protein>
    <recommendedName>
        <fullName evidence="4 5">Photosystem II assembly protein Ycf48</fullName>
    </recommendedName>
</protein>
<dbReference type="InterPro" id="IPR015943">
    <property type="entry name" value="WD40/YVTN_repeat-like_dom_sf"/>
</dbReference>
<dbReference type="AlphaFoldDB" id="A0A1L9QX77"/>
<dbReference type="GO" id="GO:0009523">
    <property type="term" value="C:photosystem II"/>
    <property type="evidence" value="ECO:0007669"/>
    <property type="project" value="UniProtKB-KW"/>
</dbReference>
<dbReference type="PIRSF" id="PIRSF017875">
    <property type="entry name" value="PSII_HCF136"/>
    <property type="match status" value="1"/>
</dbReference>
<dbReference type="STRING" id="1925591.BI308_02120"/>
<comment type="caution">
    <text evidence="7">The sequence shown here is derived from an EMBL/GenBank/DDBJ whole genome shotgun (WGS) entry which is preliminary data.</text>
</comment>
<evidence type="ECO:0000256" key="4">
    <source>
        <dbReference type="HAMAP-Rule" id="MF_01348"/>
    </source>
</evidence>
<keyword evidence="2 4" id="KW-0732">Signal</keyword>
<evidence type="ECO:0000256" key="1">
    <source>
        <dbReference type="ARBA" id="ARBA00022531"/>
    </source>
</evidence>
<sequence length="338" mass="36880">MQSIVKILQRVVTLIAVVLLCASCKNAYLPSVESSPWQVIQLPTEETIQDVGFTGDPSHGWLVGSNATLLETNDGGETWQPKPLDLDTRTRLTSVSFSGDEGWIVGMPSILIHSTDGGTSWSTIPLSAKLPGTTKTILALGPNSAEMTTDLGAIYRTEDGGKTWKGLVESAVGVYRNISRSPDGKYVTVSANGNFYSTWEPGDSAWVQHNRNNSKRLQKMGFTTDDRLWLLARGGALQFSNVEVPETPEDWQETQNPEFASSIGFLDLAYRTPEEIWVSGGSGNLIVSFDGGETWQKDRSVENVPSNFYQIDFESPEIGFVIGNGGTLLKYDNSTQSA</sequence>
<dbReference type="InterPro" id="IPR016705">
    <property type="entry name" value="Ycf48/Hcf136"/>
</dbReference>
<evidence type="ECO:0000256" key="3">
    <source>
        <dbReference type="ARBA" id="ARBA00023276"/>
    </source>
</evidence>
<dbReference type="Proteomes" id="UP000183940">
    <property type="component" value="Unassembled WGS sequence"/>
</dbReference>
<dbReference type="Gene3D" id="2.130.10.10">
    <property type="entry name" value="YVTN repeat-like/Quinoprotein amine dehydrogenase"/>
    <property type="match status" value="2"/>
</dbReference>
<keyword evidence="3 4" id="KW-0604">Photosystem II</keyword>
<evidence type="ECO:0000313" key="7">
    <source>
        <dbReference type="EMBL" id="OJJ27301.1"/>
    </source>
</evidence>
<dbReference type="PANTHER" id="PTHR47199">
    <property type="entry name" value="PHOTOSYSTEM II STABILITY/ASSEMBLY FACTOR HCF136, CHLOROPLASTIC"/>
    <property type="match status" value="1"/>
</dbReference>
<dbReference type="NCBIfam" id="NF010237">
    <property type="entry name" value="PRK13684.1"/>
    <property type="match status" value="1"/>
</dbReference>
<evidence type="ECO:0000256" key="2">
    <source>
        <dbReference type="ARBA" id="ARBA00022729"/>
    </source>
</evidence>
<comment type="similarity">
    <text evidence="4 5">Belongs to the Ycf48 family.</text>
</comment>
<dbReference type="SUPFAM" id="SSF110296">
    <property type="entry name" value="Oligoxyloglucan reducing end-specific cellobiohydrolase"/>
    <property type="match status" value="1"/>
</dbReference>
<keyword evidence="8" id="KW-1185">Reference proteome</keyword>
<dbReference type="HAMAP" id="MF_01348">
    <property type="entry name" value="Ycf48"/>
    <property type="match status" value="1"/>
</dbReference>
<comment type="subcellular location">
    <subcellularLocation>
        <location evidence="4">Cellular thylakoid lumen</location>
    </subcellularLocation>
    <text evidence="4">Associated with a PSII precusor complex on the lumenal side of the thylakoid membrane.</text>
</comment>
<proteinExistence type="inferred from homology"/>
<organism evidence="7 8">
    <name type="scientific">Roseofilum reptotaenium AO1-A</name>
    <dbReference type="NCBI Taxonomy" id="1925591"/>
    <lineage>
        <taxon>Bacteria</taxon>
        <taxon>Bacillati</taxon>
        <taxon>Cyanobacteriota</taxon>
        <taxon>Cyanophyceae</taxon>
        <taxon>Desertifilales</taxon>
        <taxon>Desertifilaceae</taxon>
        <taxon>Roseofilum</taxon>
    </lineage>
</organism>
<keyword evidence="4" id="KW-0793">Thylakoid</keyword>
<dbReference type="GO" id="GO:0015979">
    <property type="term" value="P:photosynthesis"/>
    <property type="evidence" value="ECO:0007669"/>
    <property type="project" value="UniProtKB-KW"/>
</dbReference>
<evidence type="ECO:0000256" key="5">
    <source>
        <dbReference type="PIRNR" id="PIRNR017875"/>
    </source>
</evidence>
<name>A0A1L9QX77_9CYAN</name>
<evidence type="ECO:0000313" key="8">
    <source>
        <dbReference type="Proteomes" id="UP000183940"/>
    </source>
</evidence>
<comment type="function">
    <text evidence="4">A factor required for optimal assembly of photosystem II (PSII), acting in the early stages of PSII assembly. Also plays a role in replacement of photodamaged D1 (psbA). Assists YidC in synthesis of chlorophyll-binding proteins.</text>
</comment>
<gene>
    <name evidence="4" type="primary">ycf48</name>
    <name evidence="7" type="ORF">BI308_02120</name>
</gene>
<dbReference type="CDD" id="cd15482">
    <property type="entry name" value="Sialidase_non-viral"/>
    <property type="match status" value="1"/>
</dbReference>